<sequence length="392" mass="40505">MAQASSLPSALLGLAAAYATDDEQDDALDDEAAVADGRGKELQVAAGGAGANPAKAKRAVPERSAKGAGAAGSSKRAKTAAAGPSSPPPLPPSLSTKSSSGLCLVRLPDLNTAPEVDVVDPASLQLAPSASYAELAAVPFIGPENPFSSKNSKNNWVTGHVQEDATVSEHDFRLQQRTFRSFGYAVDPSHRLPGEGGGGGEGGGQEQWGASPRFIGDVDKARVLNGVSVLHPSAKHDLSSAPKRLPKGDVAIVEGEGAYLGPWAGYEGEKIGEASGPGEGVLAAAAEAAEKAGKGKEIQPGTERTVYHGKDERDYLGRTYMHVPQDVGINLLGEPGSQECFLPKRTIHTYKGHTKGVSAIRFFPNSAHLLLSASMDSKIKVGKNASFVVCLG</sequence>
<feature type="compositionally biased region" description="Low complexity" evidence="2">
    <location>
        <begin position="66"/>
        <end position="84"/>
    </location>
</feature>
<dbReference type="PANTHER" id="PTHR43979:SF1">
    <property type="entry name" value="PRE-MRNA-PROCESSING FACTOR 17"/>
    <property type="match status" value="1"/>
</dbReference>
<dbReference type="SMART" id="SM00320">
    <property type="entry name" value="WD40"/>
    <property type="match status" value="1"/>
</dbReference>
<dbReference type="InterPro" id="IPR001680">
    <property type="entry name" value="WD40_rpt"/>
</dbReference>
<gene>
    <name evidence="4" type="ORF">BJ554DRAFT_7403</name>
</gene>
<dbReference type="EMBL" id="JAEFCI010005071">
    <property type="protein sequence ID" value="KAG5460540.1"/>
    <property type="molecule type" value="Genomic_DNA"/>
</dbReference>
<evidence type="ECO:0000313" key="4">
    <source>
        <dbReference type="EMBL" id="KAG5460540.1"/>
    </source>
</evidence>
<dbReference type="Pfam" id="PF00400">
    <property type="entry name" value="WD40"/>
    <property type="match status" value="1"/>
</dbReference>
<keyword evidence="1" id="KW-0853">WD repeat</keyword>
<dbReference type="PROSITE" id="PS50082">
    <property type="entry name" value="WD_REPEATS_2"/>
    <property type="match status" value="1"/>
</dbReference>
<dbReference type="GO" id="GO:0071013">
    <property type="term" value="C:catalytic step 2 spliceosome"/>
    <property type="evidence" value="ECO:0007669"/>
    <property type="project" value="InterPro"/>
</dbReference>
<dbReference type="PANTHER" id="PTHR43979">
    <property type="entry name" value="PRE-MRNA-PROCESSING FACTOR 17"/>
    <property type="match status" value="1"/>
</dbReference>
<dbReference type="GO" id="GO:0003729">
    <property type="term" value="F:mRNA binding"/>
    <property type="evidence" value="ECO:0007669"/>
    <property type="project" value="TreeGrafter"/>
</dbReference>
<feature type="region of interest" description="Disordered" evidence="2">
    <location>
        <begin position="185"/>
        <end position="208"/>
    </location>
</feature>
<dbReference type="AlphaFoldDB" id="A0A8H7ZWA6"/>
<comment type="caution">
    <text evidence="4">The sequence shown here is derived from an EMBL/GenBank/DDBJ whole genome shotgun (WGS) entry which is preliminary data.</text>
</comment>
<keyword evidence="3" id="KW-0732">Signal</keyword>
<keyword evidence="5" id="KW-1185">Reference proteome</keyword>
<feature type="compositionally biased region" description="Gly residues" evidence="2">
    <location>
        <begin position="194"/>
        <end position="206"/>
    </location>
</feature>
<dbReference type="GO" id="GO:0000398">
    <property type="term" value="P:mRNA splicing, via spliceosome"/>
    <property type="evidence" value="ECO:0007669"/>
    <property type="project" value="InterPro"/>
</dbReference>
<reference evidence="4 5" key="1">
    <citation type="journal article" name="Sci. Rep.">
        <title>Genome-scale phylogenetic analyses confirm Olpidium as the closest living zoosporic fungus to the non-flagellated, terrestrial fungi.</title>
        <authorList>
            <person name="Chang Y."/>
            <person name="Rochon D."/>
            <person name="Sekimoto S."/>
            <person name="Wang Y."/>
            <person name="Chovatia M."/>
            <person name="Sandor L."/>
            <person name="Salamov A."/>
            <person name="Grigoriev I.V."/>
            <person name="Stajich J.E."/>
            <person name="Spatafora J.W."/>
        </authorList>
    </citation>
    <scope>NUCLEOTIDE SEQUENCE [LARGE SCALE GENOMIC DNA]</scope>
    <source>
        <strain evidence="4">S191</strain>
    </source>
</reference>
<name>A0A8H7ZWA6_9FUNG</name>
<evidence type="ECO:0000256" key="2">
    <source>
        <dbReference type="SAM" id="MobiDB-lite"/>
    </source>
</evidence>
<dbReference type="InterPro" id="IPR015943">
    <property type="entry name" value="WD40/YVTN_repeat-like_dom_sf"/>
</dbReference>
<dbReference type="InterPro" id="IPR032847">
    <property type="entry name" value="PRPF17"/>
</dbReference>
<evidence type="ECO:0000256" key="1">
    <source>
        <dbReference type="PROSITE-ProRule" id="PRU00221"/>
    </source>
</evidence>
<accession>A0A8H7ZWA6</accession>
<dbReference type="InterPro" id="IPR036322">
    <property type="entry name" value="WD40_repeat_dom_sf"/>
</dbReference>
<organism evidence="4 5">
    <name type="scientific">Olpidium bornovanus</name>
    <dbReference type="NCBI Taxonomy" id="278681"/>
    <lineage>
        <taxon>Eukaryota</taxon>
        <taxon>Fungi</taxon>
        <taxon>Fungi incertae sedis</taxon>
        <taxon>Olpidiomycota</taxon>
        <taxon>Olpidiomycotina</taxon>
        <taxon>Olpidiomycetes</taxon>
        <taxon>Olpidiales</taxon>
        <taxon>Olpidiaceae</taxon>
        <taxon>Olpidium</taxon>
    </lineage>
</organism>
<feature type="region of interest" description="Disordered" evidence="2">
    <location>
        <begin position="42"/>
        <end position="98"/>
    </location>
</feature>
<feature type="repeat" description="WD" evidence="1">
    <location>
        <begin position="350"/>
        <end position="381"/>
    </location>
</feature>
<dbReference type="Gene3D" id="2.130.10.10">
    <property type="entry name" value="YVTN repeat-like/Quinoprotein amine dehydrogenase"/>
    <property type="match status" value="1"/>
</dbReference>
<proteinExistence type="predicted"/>
<evidence type="ECO:0000313" key="5">
    <source>
        <dbReference type="Proteomes" id="UP000673691"/>
    </source>
</evidence>
<protein>
    <submittedName>
        <fullName evidence="4">Uncharacterized protein</fullName>
    </submittedName>
</protein>
<evidence type="ECO:0000256" key="3">
    <source>
        <dbReference type="SAM" id="SignalP"/>
    </source>
</evidence>
<feature type="signal peptide" evidence="3">
    <location>
        <begin position="1"/>
        <end position="17"/>
    </location>
</feature>
<dbReference type="SUPFAM" id="SSF50978">
    <property type="entry name" value="WD40 repeat-like"/>
    <property type="match status" value="1"/>
</dbReference>
<dbReference type="OrthoDB" id="10257301at2759"/>
<dbReference type="Proteomes" id="UP000673691">
    <property type="component" value="Unassembled WGS sequence"/>
</dbReference>
<feature type="chain" id="PRO_5034225135" evidence="3">
    <location>
        <begin position="18"/>
        <end position="392"/>
    </location>
</feature>